<evidence type="ECO:0000313" key="3">
    <source>
        <dbReference type="Proteomes" id="UP000735302"/>
    </source>
</evidence>
<accession>A0AAV4CAS5</accession>
<organism evidence="2 3">
    <name type="scientific">Plakobranchus ocellatus</name>
    <dbReference type="NCBI Taxonomy" id="259542"/>
    <lineage>
        <taxon>Eukaryota</taxon>
        <taxon>Metazoa</taxon>
        <taxon>Spiralia</taxon>
        <taxon>Lophotrochozoa</taxon>
        <taxon>Mollusca</taxon>
        <taxon>Gastropoda</taxon>
        <taxon>Heterobranchia</taxon>
        <taxon>Euthyneura</taxon>
        <taxon>Panpulmonata</taxon>
        <taxon>Sacoglossa</taxon>
        <taxon>Placobranchoidea</taxon>
        <taxon>Plakobranchidae</taxon>
        <taxon>Plakobranchus</taxon>
    </lineage>
</organism>
<feature type="compositionally biased region" description="Basic and acidic residues" evidence="1">
    <location>
        <begin position="44"/>
        <end position="70"/>
    </location>
</feature>
<dbReference type="Proteomes" id="UP000735302">
    <property type="component" value="Unassembled WGS sequence"/>
</dbReference>
<reference evidence="2 3" key="1">
    <citation type="journal article" date="2021" name="Elife">
        <title>Chloroplast acquisition without the gene transfer in kleptoplastic sea slugs, Plakobranchus ocellatus.</title>
        <authorList>
            <person name="Maeda T."/>
            <person name="Takahashi S."/>
            <person name="Yoshida T."/>
            <person name="Shimamura S."/>
            <person name="Takaki Y."/>
            <person name="Nagai Y."/>
            <person name="Toyoda A."/>
            <person name="Suzuki Y."/>
            <person name="Arimoto A."/>
            <person name="Ishii H."/>
            <person name="Satoh N."/>
            <person name="Nishiyama T."/>
            <person name="Hasebe M."/>
            <person name="Maruyama T."/>
            <person name="Minagawa J."/>
            <person name="Obokata J."/>
            <person name="Shigenobu S."/>
        </authorList>
    </citation>
    <scope>NUCLEOTIDE SEQUENCE [LARGE SCALE GENOMIC DNA]</scope>
</reference>
<sequence>MEQVFTEADLKYGININGEYLRDSRFAHDVALCTEKEEEMEEDLERRNSENKNGSEQDTLLEKKIIDGLKDAQNGNQGQEEETGADQRQDGWMTSGKHRYTMAEEGTRSEEMEDICKGLYPAVDGQSL</sequence>
<evidence type="ECO:0000256" key="1">
    <source>
        <dbReference type="SAM" id="MobiDB-lite"/>
    </source>
</evidence>
<comment type="caution">
    <text evidence="2">The sequence shown here is derived from an EMBL/GenBank/DDBJ whole genome shotgun (WGS) entry which is preliminary data.</text>
</comment>
<dbReference type="EMBL" id="BLXT01006181">
    <property type="protein sequence ID" value="GFO29674.1"/>
    <property type="molecule type" value="Genomic_DNA"/>
</dbReference>
<protein>
    <submittedName>
        <fullName evidence="2">Uncharacterized protein</fullName>
    </submittedName>
</protein>
<dbReference type="AlphaFoldDB" id="A0AAV4CAS5"/>
<feature type="region of interest" description="Disordered" evidence="1">
    <location>
        <begin position="37"/>
        <end position="96"/>
    </location>
</feature>
<gene>
    <name evidence="2" type="ORF">PoB_005617900</name>
</gene>
<name>A0AAV4CAS5_9GAST</name>
<proteinExistence type="predicted"/>
<keyword evidence="3" id="KW-1185">Reference proteome</keyword>
<evidence type="ECO:0000313" key="2">
    <source>
        <dbReference type="EMBL" id="GFO29674.1"/>
    </source>
</evidence>